<comment type="caution">
    <text evidence="1">The sequence shown here is derived from an EMBL/GenBank/DDBJ whole genome shotgun (WGS) entry which is preliminary data.</text>
</comment>
<proteinExistence type="predicted"/>
<reference evidence="1" key="1">
    <citation type="thesis" date="2020" institute="ProQuest LLC" country="789 East Eisenhower Parkway, Ann Arbor, MI, USA">
        <title>Comparative Genomics and Chromosome Evolution.</title>
        <authorList>
            <person name="Mudd A.B."/>
        </authorList>
    </citation>
    <scope>NUCLEOTIDE SEQUENCE</scope>
    <source>
        <strain evidence="1">HN-11 Male</strain>
        <tissue evidence="1">Kidney and liver</tissue>
    </source>
</reference>
<dbReference type="AlphaFoldDB" id="A0A8J6BHG4"/>
<evidence type="ECO:0000313" key="1">
    <source>
        <dbReference type="EMBL" id="KAG9463655.1"/>
    </source>
</evidence>
<name>A0A8J6BHG4_ELECQ</name>
<accession>A0A8J6BHG4</accession>
<gene>
    <name evidence="1" type="ORF">GDO78_021355</name>
</gene>
<dbReference type="OrthoDB" id="9906856at2759"/>
<sequence length="119" mass="13261">MAGPFREPPFPNLHVSPLGLVPKKEAGKFHLIHHLSFPSGESVNDGISKEQAAVSYTSFDRALCLWTKNITLLEFFPLVVALEVWGTDLVDRRIYFWSDNAAVVQVINKQSSYSSTVLA</sequence>
<protein>
    <submittedName>
        <fullName evidence="1">Uncharacterized protein</fullName>
    </submittedName>
</protein>
<organism evidence="1 2">
    <name type="scientific">Eleutherodactylus coqui</name>
    <name type="common">Puerto Rican coqui</name>
    <dbReference type="NCBI Taxonomy" id="57060"/>
    <lineage>
        <taxon>Eukaryota</taxon>
        <taxon>Metazoa</taxon>
        <taxon>Chordata</taxon>
        <taxon>Craniata</taxon>
        <taxon>Vertebrata</taxon>
        <taxon>Euteleostomi</taxon>
        <taxon>Amphibia</taxon>
        <taxon>Batrachia</taxon>
        <taxon>Anura</taxon>
        <taxon>Neobatrachia</taxon>
        <taxon>Hyloidea</taxon>
        <taxon>Eleutherodactylidae</taxon>
        <taxon>Eleutherodactylinae</taxon>
        <taxon>Eleutherodactylus</taxon>
        <taxon>Eleutherodactylus</taxon>
    </lineage>
</organism>
<dbReference type="Proteomes" id="UP000770717">
    <property type="component" value="Unassembled WGS sequence"/>
</dbReference>
<dbReference type="EMBL" id="WNTK01006284">
    <property type="protein sequence ID" value="KAG9463655.1"/>
    <property type="molecule type" value="Genomic_DNA"/>
</dbReference>
<evidence type="ECO:0000313" key="2">
    <source>
        <dbReference type="Proteomes" id="UP000770717"/>
    </source>
</evidence>
<keyword evidence="2" id="KW-1185">Reference proteome</keyword>
<dbReference type="CDD" id="cd09275">
    <property type="entry name" value="RNase_HI_RT_DIRS1"/>
    <property type="match status" value="1"/>
</dbReference>